<keyword evidence="9" id="KW-0472">Membrane</keyword>
<evidence type="ECO:0000313" key="13">
    <source>
        <dbReference type="Proteomes" id="UP000823388"/>
    </source>
</evidence>
<dbReference type="Proteomes" id="UP000823388">
    <property type="component" value="Chromosome 3K"/>
</dbReference>
<keyword evidence="8 11" id="KW-0503">Monooxygenase</keyword>
<organism evidence="12 13">
    <name type="scientific">Panicum virgatum</name>
    <name type="common">Blackwell switchgrass</name>
    <dbReference type="NCBI Taxonomy" id="38727"/>
    <lineage>
        <taxon>Eukaryota</taxon>
        <taxon>Viridiplantae</taxon>
        <taxon>Streptophyta</taxon>
        <taxon>Embryophyta</taxon>
        <taxon>Tracheophyta</taxon>
        <taxon>Spermatophyta</taxon>
        <taxon>Magnoliopsida</taxon>
        <taxon>Liliopsida</taxon>
        <taxon>Poales</taxon>
        <taxon>Poaceae</taxon>
        <taxon>PACMAD clade</taxon>
        <taxon>Panicoideae</taxon>
        <taxon>Panicodae</taxon>
        <taxon>Paniceae</taxon>
        <taxon>Panicinae</taxon>
        <taxon>Panicum</taxon>
        <taxon>Panicum sect. Hiantes</taxon>
    </lineage>
</organism>
<comment type="subcellular location">
    <subcellularLocation>
        <location evidence="1">Membrane</location>
        <topology evidence="1">Single-pass membrane protein</topology>
    </subcellularLocation>
</comment>
<evidence type="ECO:0000256" key="2">
    <source>
        <dbReference type="ARBA" id="ARBA00022617"/>
    </source>
</evidence>
<evidence type="ECO:0000256" key="10">
    <source>
        <dbReference type="PIRSR" id="PIRSR602401-1"/>
    </source>
</evidence>
<keyword evidence="4 10" id="KW-0479">Metal-binding</keyword>
<dbReference type="CDD" id="cd11075">
    <property type="entry name" value="CYP77_89"/>
    <property type="match status" value="1"/>
</dbReference>
<comment type="caution">
    <text evidence="12">The sequence shown here is derived from an EMBL/GenBank/DDBJ whole genome shotgun (WGS) entry which is preliminary data.</text>
</comment>
<evidence type="ECO:0000256" key="1">
    <source>
        <dbReference type="ARBA" id="ARBA00004167"/>
    </source>
</evidence>
<evidence type="ECO:0000256" key="11">
    <source>
        <dbReference type="RuleBase" id="RU000461"/>
    </source>
</evidence>
<reference evidence="12" key="1">
    <citation type="submission" date="2020-05" db="EMBL/GenBank/DDBJ databases">
        <title>WGS assembly of Panicum virgatum.</title>
        <authorList>
            <person name="Lovell J.T."/>
            <person name="Jenkins J."/>
            <person name="Shu S."/>
            <person name="Juenger T.E."/>
            <person name="Schmutz J."/>
        </authorList>
    </citation>
    <scope>NUCLEOTIDE SEQUENCE</scope>
    <source>
        <strain evidence="12">AP13</strain>
    </source>
</reference>
<dbReference type="SUPFAM" id="SSF48264">
    <property type="entry name" value="Cytochrome P450"/>
    <property type="match status" value="1"/>
</dbReference>
<dbReference type="Pfam" id="PF00067">
    <property type="entry name" value="p450"/>
    <property type="match status" value="1"/>
</dbReference>
<dbReference type="PROSITE" id="PS00086">
    <property type="entry name" value="CYTOCHROME_P450"/>
    <property type="match status" value="1"/>
</dbReference>
<dbReference type="GO" id="GO:0005506">
    <property type="term" value="F:iron ion binding"/>
    <property type="evidence" value="ECO:0007669"/>
    <property type="project" value="InterPro"/>
</dbReference>
<evidence type="ECO:0000256" key="5">
    <source>
        <dbReference type="ARBA" id="ARBA00022989"/>
    </source>
</evidence>
<keyword evidence="6 11" id="KW-0560">Oxidoreductase</keyword>
<keyword evidence="2 10" id="KW-0349">Heme</keyword>
<feature type="binding site" description="axial binding residue" evidence="10">
    <location>
        <position position="445"/>
    </location>
    <ligand>
        <name>heme</name>
        <dbReference type="ChEBI" id="CHEBI:30413"/>
    </ligand>
    <ligandPart>
        <name>Fe</name>
        <dbReference type="ChEBI" id="CHEBI:18248"/>
    </ligandPart>
</feature>
<keyword evidence="13" id="KW-1185">Reference proteome</keyword>
<dbReference type="InterPro" id="IPR002401">
    <property type="entry name" value="Cyt_P450_E_grp-I"/>
</dbReference>
<dbReference type="GO" id="GO:0016020">
    <property type="term" value="C:membrane"/>
    <property type="evidence" value="ECO:0007669"/>
    <property type="project" value="UniProtKB-SubCell"/>
</dbReference>
<comment type="similarity">
    <text evidence="11">Belongs to the cytochrome P450 family.</text>
</comment>
<sequence length="502" mass="56004">MEDSTRSPLVLLLALLSLVAAILLLLHHRHARKMKMPPGPPALVFLAKFLALRRSIFDLAPLLRDLHARHGPVISVRLFRTLVFVADRRLAHRALVQSGATFADRPWLVEPGRLFTAGARDISTSPYGPYWRLVRRNLAAEALHPARVGLYAPARRRARDAIVRDLLAARGGDGSRAVEARPVFRRALFELLVYMSLGARLGAEVLDEVQKMQLQILRSITSFPVFSFFPAVTKRLFPGRWEAYAAVRRRQDQIFLPLIRARRTAEAAGPPCYADSLLALRVADEGDRALTDAELVSLCSEFLSGGTDSTVTLLEWIMAELVNHPDAQAKVYEEVRSKPELNEGDLQEMPYLKAVVLEGLRLHPPGHFLLPHGVRSDADIGGYRVPRGAEVNFLVAEFGRDGAAWTAPLEFRPERFLDGGEGCDVDITGSREIKMMPFGAGRRMCPGHTLGLLHLEFFVGSLVRELEWLPPAEGEALDMTEVLDFTTVMKHPLRARIRPRIS</sequence>
<protein>
    <submittedName>
        <fullName evidence="12">Uncharacterized protein</fullName>
    </submittedName>
</protein>
<dbReference type="PANTHER" id="PTHR24298">
    <property type="entry name" value="FLAVONOID 3'-MONOOXYGENASE-RELATED"/>
    <property type="match status" value="1"/>
</dbReference>
<evidence type="ECO:0000256" key="7">
    <source>
        <dbReference type="ARBA" id="ARBA00023004"/>
    </source>
</evidence>
<comment type="cofactor">
    <cofactor evidence="10">
        <name>heme</name>
        <dbReference type="ChEBI" id="CHEBI:30413"/>
    </cofactor>
</comment>
<keyword evidence="3" id="KW-0812">Transmembrane</keyword>
<dbReference type="GO" id="GO:0016709">
    <property type="term" value="F:oxidoreductase activity, acting on paired donors, with incorporation or reduction of molecular oxygen, NAD(P)H as one donor, and incorporation of one atom of oxygen"/>
    <property type="evidence" value="ECO:0007669"/>
    <property type="project" value="TreeGrafter"/>
</dbReference>
<dbReference type="PANTHER" id="PTHR24298:SF80">
    <property type="entry name" value="OS02G0108800 PROTEIN"/>
    <property type="match status" value="1"/>
</dbReference>
<dbReference type="InterPro" id="IPR017972">
    <property type="entry name" value="Cyt_P450_CS"/>
</dbReference>
<keyword evidence="5" id="KW-1133">Transmembrane helix</keyword>
<dbReference type="OrthoDB" id="2789670at2759"/>
<keyword evidence="7 10" id="KW-0408">Iron</keyword>
<dbReference type="Gene3D" id="1.10.630.10">
    <property type="entry name" value="Cytochrome P450"/>
    <property type="match status" value="1"/>
</dbReference>
<dbReference type="InterPro" id="IPR001128">
    <property type="entry name" value="Cyt_P450"/>
</dbReference>
<dbReference type="FunFam" id="1.10.630.10:FF:000012">
    <property type="entry name" value="Cytochrome P450 family protein"/>
    <property type="match status" value="1"/>
</dbReference>
<evidence type="ECO:0000256" key="9">
    <source>
        <dbReference type="ARBA" id="ARBA00023136"/>
    </source>
</evidence>
<gene>
    <name evidence="12" type="ORF">PVAP13_3KG208041</name>
</gene>
<evidence type="ECO:0000313" key="12">
    <source>
        <dbReference type="EMBL" id="KAG2625473.1"/>
    </source>
</evidence>
<evidence type="ECO:0000256" key="3">
    <source>
        <dbReference type="ARBA" id="ARBA00022692"/>
    </source>
</evidence>
<name>A0A8T0UXN4_PANVG</name>
<dbReference type="PRINTS" id="PR00385">
    <property type="entry name" value="P450"/>
</dbReference>
<dbReference type="AlphaFoldDB" id="A0A8T0UXN4"/>
<dbReference type="InterPro" id="IPR036396">
    <property type="entry name" value="Cyt_P450_sf"/>
</dbReference>
<dbReference type="GO" id="GO:0020037">
    <property type="term" value="F:heme binding"/>
    <property type="evidence" value="ECO:0007669"/>
    <property type="project" value="InterPro"/>
</dbReference>
<evidence type="ECO:0000256" key="6">
    <source>
        <dbReference type="ARBA" id="ARBA00023002"/>
    </source>
</evidence>
<dbReference type="InterPro" id="IPR051103">
    <property type="entry name" value="Plant_metabolite_P450s"/>
</dbReference>
<evidence type="ECO:0000256" key="4">
    <source>
        <dbReference type="ARBA" id="ARBA00022723"/>
    </source>
</evidence>
<accession>A0A8T0UXN4</accession>
<evidence type="ECO:0000256" key="8">
    <source>
        <dbReference type="ARBA" id="ARBA00023033"/>
    </source>
</evidence>
<proteinExistence type="inferred from homology"/>
<dbReference type="PRINTS" id="PR00463">
    <property type="entry name" value="EP450I"/>
</dbReference>
<dbReference type="EMBL" id="CM029041">
    <property type="protein sequence ID" value="KAG2625473.1"/>
    <property type="molecule type" value="Genomic_DNA"/>
</dbReference>